<keyword evidence="3" id="KW-1185">Reference proteome</keyword>
<dbReference type="Proteomes" id="UP001476798">
    <property type="component" value="Unassembled WGS sequence"/>
</dbReference>
<proteinExistence type="predicted"/>
<sequence length="142" mass="16556">MLSRVFHLRVVLIGVWCLLAEGRPLLDVNNTQDVFRAEEHSNITLTMSTVNATSDSLQIDLMRLEPLRNVFWYDSRNDLEPFTNEKFRGRLQCDLQLVRNGWIECLLSDLRLSDSGKYQWIVTADGRSNLQKYQLKVRGKLK</sequence>
<name>A0ABV0MKW5_9TELE</name>
<feature type="chain" id="PRO_5045688679" description="Immunoglobulin V-set domain-containing protein" evidence="1">
    <location>
        <begin position="23"/>
        <end position="142"/>
    </location>
</feature>
<accession>A0ABV0MKW5</accession>
<dbReference type="InterPro" id="IPR013783">
    <property type="entry name" value="Ig-like_fold"/>
</dbReference>
<organism evidence="2 3">
    <name type="scientific">Goodea atripinnis</name>
    <dbReference type="NCBI Taxonomy" id="208336"/>
    <lineage>
        <taxon>Eukaryota</taxon>
        <taxon>Metazoa</taxon>
        <taxon>Chordata</taxon>
        <taxon>Craniata</taxon>
        <taxon>Vertebrata</taxon>
        <taxon>Euteleostomi</taxon>
        <taxon>Actinopterygii</taxon>
        <taxon>Neopterygii</taxon>
        <taxon>Teleostei</taxon>
        <taxon>Neoteleostei</taxon>
        <taxon>Acanthomorphata</taxon>
        <taxon>Ovalentaria</taxon>
        <taxon>Atherinomorphae</taxon>
        <taxon>Cyprinodontiformes</taxon>
        <taxon>Goodeidae</taxon>
        <taxon>Goodea</taxon>
    </lineage>
</organism>
<comment type="caution">
    <text evidence="2">The sequence shown here is derived from an EMBL/GenBank/DDBJ whole genome shotgun (WGS) entry which is preliminary data.</text>
</comment>
<gene>
    <name evidence="2" type="ORF">GOODEAATRI_018588</name>
</gene>
<protein>
    <recommendedName>
        <fullName evidence="4">Immunoglobulin V-set domain-containing protein</fullName>
    </recommendedName>
</protein>
<evidence type="ECO:0008006" key="4">
    <source>
        <dbReference type="Google" id="ProtNLM"/>
    </source>
</evidence>
<reference evidence="2 3" key="1">
    <citation type="submission" date="2021-06" db="EMBL/GenBank/DDBJ databases">
        <authorList>
            <person name="Palmer J.M."/>
        </authorList>
    </citation>
    <scope>NUCLEOTIDE SEQUENCE [LARGE SCALE GENOMIC DNA]</scope>
    <source>
        <strain evidence="2 3">GA_2019</strain>
        <tissue evidence="2">Muscle</tissue>
    </source>
</reference>
<feature type="signal peptide" evidence="1">
    <location>
        <begin position="1"/>
        <end position="22"/>
    </location>
</feature>
<keyword evidence="1" id="KW-0732">Signal</keyword>
<evidence type="ECO:0000313" key="3">
    <source>
        <dbReference type="Proteomes" id="UP001476798"/>
    </source>
</evidence>
<dbReference type="EMBL" id="JAHRIO010001590">
    <property type="protein sequence ID" value="MEQ2159058.1"/>
    <property type="molecule type" value="Genomic_DNA"/>
</dbReference>
<evidence type="ECO:0000313" key="2">
    <source>
        <dbReference type="EMBL" id="MEQ2159058.1"/>
    </source>
</evidence>
<evidence type="ECO:0000256" key="1">
    <source>
        <dbReference type="SAM" id="SignalP"/>
    </source>
</evidence>
<dbReference type="Gene3D" id="2.60.40.10">
    <property type="entry name" value="Immunoglobulins"/>
    <property type="match status" value="1"/>
</dbReference>